<protein>
    <recommendedName>
        <fullName evidence="1">RNase H type-1 domain-containing protein</fullName>
    </recommendedName>
</protein>
<gene>
    <name evidence="2" type="primary">ga23770</name>
    <name evidence="2" type="ORF">PR202_ga23770</name>
</gene>
<dbReference type="Gene3D" id="3.30.420.10">
    <property type="entry name" value="Ribonuclease H-like superfamily/Ribonuclease H"/>
    <property type="match status" value="1"/>
</dbReference>
<proteinExistence type="predicted"/>
<dbReference type="Pfam" id="PF13456">
    <property type="entry name" value="RVT_3"/>
    <property type="match status" value="1"/>
</dbReference>
<sequence length="94" mass="10113">MELSTTKPGAAGIGVIIRDHLGQPLLTASRVLFHCSDAEEAEAAACLDGVRLTERLPDRAIVLESDCASVVSKVRAAGQDRSLIRVCALRLFYF</sequence>
<reference evidence="2" key="1">
    <citation type="journal article" date="2018" name="DNA Res.">
        <title>Multiple hybrid de novo genome assembly of finger millet, an orphan allotetraploid crop.</title>
        <authorList>
            <person name="Hatakeyama M."/>
            <person name="Aluri S."/>
            <person name="Balachadran M.T."/>
            <person name="Sivarajan S.R."/>
            <person name="Patrignani A."/>
            <person name="Gruter S."/>
            <person name="Poveda L."/>
            <person name="Shimizu-Inatsugi R."/>
            <person name="Baeten J."/>
            <person name="Francoijs K.J."/>
            <person name="Nataraja K.N."/>
            <person name="Reddy Y.A.N."/>
            <person name="Phadnis S."/>
            <person name="Ravikumar R.L."/>
            <person name="Schlapbach R."/>
            <person name="Sreeman S.M."/>
            <person name="Shimizu K.K."/>
        </authorList>
    </citation>
    <scope>NUCLEOTIDE SEQUENCE</scope>
</reference>
<accession>A0AAV5D781</accession>
<comment type="caution">
    <text evidence="2">The sequence shown here is derived from an EMBL/GenBank/DDBJ whole genome shotgun (WGS) entry which is preliminary data.</text>
</comment>
<dbReference type="PANTHER" id="PTHR47074">
    <property type="entry name" value="BNAC02G40300D PROTEIN"/>
    <property type="match status" value="1"/>
</dbReference>
<dbReference type="GO" id="GO:0004523">
    <property type="term" value="F:RNA-DNA hybrid ribonuclease activity"/>
    <property type="evidence" value="ECO:0007669"/>
    <property type="project" value="InterPro"/>
</dbReference>
<dbReference type="AlphaFoldDB" id="A0AAV5D781"/>
<organism evidence="2 3">
    <name type="scientific">Eleusine coracana subsp. coracana</name>
    <dbReference type="NCBI Taxonomy" id="191504"/>
    <lineage>
        <taxon>Eukaryota</taxon>
        <taxon>Viridiplantae</taxon>
        <taxon>Streptophyta</taxon>
        <taxon>Embryophyta</taxon>
        <taxon>Tracheophyta</taxon>
        <taxon>Spermatophyta</taxon>
        <taxon>Magnoliopsida</taxon>
        <taxon>Liliopsida</taxon>
        <taxon>Poales</taxon>
        <taxon>Poaceae</taxon>
        <taxon>PACMAD clade</taxon>
        <taxon>Chloridoideae</taxon>
        <taxon>Cynodonteae</taxon>
        <taxon>Eleusininae</taxon>
        <taxon>Eleusine</taxon>
    </lineage>
</organism>
<name>A0AAV5D781_ELECO</name>
<evidence type="ECO:0000313" key="3">
    <source>
        <dbReference type="Proteomes" id="UP001054889"/>
    </source>
</evidence>
<dbReference type="EMBL" id="BQKI01000012">
    <property type="protein sequence ID" value="GJN06082.1"/>
    <property type="molecule type" value="Genomic_DNA"/>
</dbReference>
<dbReference type="SUPFAM" id="SSF53098">
    <property type="entry name" value="Ribonuclease H-like"/>
    <property type="match status" value="1"/>
</dbReference>
<dbReference type="InterPro" id="IPR052929">
    <property type="entry name" value="RNase_H-like_EbsB-rel"/>
</dbReference>
<dbReference type="InterPro" id="IPR012337">
    <property type="entry name" value="RNaseH-like_sf"/>
</dbReference>
<dbReference type="InterPro" id="IPR036397">
    <property type="entry name" value="RNaseH_sf"/>
</dbReference>
<evidence type="ECO:0000313" key="2">
    <source>
        <dbReference type="EMBL" id="GJN06082.1"/>
    </source>
</evidence>
<evidence type="ECO:0000259" key="1">
    <source>
        <dbReference type="Pfam" id="PF13456"/>
    </source>
</evidence>
<keyword evidence="3" id="KW-1185">Reference proteome</keyword>
<reference evidence="2" key="2">
    <citation type="submission" date="2021-12" db="EMBL/GenBank/DDBJ databases">
        <title>Resequencing data analysis of finger millet.</title>
        <authorList>
            <person name="Hatakeyama M."/>
            <person name="Aluri S."/>
            <person name="Balachadran M.T."/>
            <person name="Sivarajan S.R."/>
            <person name="Poveda L."/>
            <person name="Shimizu-Inatsugi R."/>
            <person name="Schlapbach R."/>
            <person name="Sreeman S.M."/>
            <person name="Shimizu K.K."/>
        </authorList>
    </citation>
    <scope>NUCLEOTIDE SEQUENCE</scope>
</reference>
<feature type="domain" description="RNase H type-1" evidence="1">
    <location>
        <begin position="7"/>
        <end position="82"/>
    </location>
</feature>
<dbReference type="Proteomes" id="UP001054889">
    <property type="component" value="Unassembled WGS sequence"/>
</dbReference>
<dbReference type="PANTHER" id="PTHR47074:SF11">
    <property type="entry name" value="REVERSE TRANSCRIPTASE-LIKE PROTEIN"/>
    <property type="match status" value="1"/>
</dbReference>
<dbReference type="GO" id="GO:0003676">
    <property type="term" value="F:nucleic acid binding"/>
    <property type="evidence" value="ECO:0007669"/>
    <property type="project" value="InterPro"/>
</dbReference>
<dbReference type="InterPro" id="IPR002156">
    <property type="entry name" value="RNaseH_domain"/>
</dbReference>